<organism evidence="1 2">
    <name type="scientific">Candidatus Scalindua brodae</name>
    <dbReference type="NCBI Taxonomy" id="237368"/>
    <lineage>
        <taxon>Bacteria</taxon>
        <taxon>Pseudomonadati</taxon>
        <taxon>Planctomycetota</taxon>
        <taxon>Candidatus Brocadiia</taxon>
        <taxon>Candidatus Brocadiales</taxon>
        <taxon>Candidatus Scalinduaceae</taxon>
        <taxon>Candidatus Scalindua</taxon>
    </lineage>
</organism>
<dbReference type="Pfam" id="PF16263">
    <property type="entry name" value="DUF4917"/>
    <property type="match status" value="1"/>
</dbReference>
<proteinExistence type="predicted"/>
<evidence type="ECO:0008006" key="3">
    <source>
        <dbReference type="Google" id="ProtNLM"/>
    </source>
</evidence>
<sequence length="158" mass="18485">MEIDNYQNIISYLNKKKRRKHLLLGNGFSMSYDKKIFSYNAFSNFIKKTDNQLLRKLFGIIKTCNFELIMSQLDVFYQLAVEFVADKGLADKITIATKSLKEKLVDAISELHPEQVFKIPGLSWSHIRIRLKLMFKKSNRDMENTRESSSGNNLQLKR</sequence>
<name>A0A0B0EHM7_9BACT</name>
<dbReference type="InterPro" id="IPR032581">
    <property type="entry name" value="DUF4917"/>
</dbReference>
<protein>
    <recommendedName>
        <fullName evidence="3">DUF4917 family protein</fullName>
    </recommendedName>
</protein>
<dbReference type="Proteomes" id="UP000030652">
    <property type="component" value="Unassembled WGS sequence"/>
</dbReference>
<comment type="caution">
    <text evidence="1">The sequence shown here is derived from an EMBL/GenBank/DDBJ whole genome shotgun (WGS) entry which is preliminary data.</text>
</comment>
<gene>
    <name evidence="1" type="ORF">SCABRO_02124</name>
</gene>
<dbReference type="eggNOG" id="ENOG5032TMH">
    <property type="taxonomic scope" value="Bacteria"/>
</dbReference>
<reference evidence="1 2" key="1">
    <citation type="submission" date="2014-10" db="EMBL/GenBank/DDBJ databases">
        <title>Draft genome of anammox bacterium scalindua brodae, obtained using differential coverage binning of sequence data from two enrichment reactors.</title>
        <authorList>
            <person name="Speth D.R."/>
            <person name="Russ L."/>
            <person name="Kartal B."/>
            <person name="Op den Camp H.J."/>
            <person name="Dutilh B.E."/>
            <person name="Jetten M.S."/>
        </authorList>
    </citation>
    <scope>NUCLEOTIDE SEQUENCE [LARGE SCALE GENOMIC DNA]</scope>
    <source>
        <strain evidence="1">RU1</strain>
    </source>
</reference>
<accession>A0A0B0EHM7</accession>
<dbReference type="PATRIC" id="fig|237368.3.peg.2291"/>
<evidence type="ECO:0000313" key="1">
    <source>
        <dbReference type="EMBL" id="KHE92074.1"/>
    </source>
</evidence>
<evidence type="ECO:0000313" key="2">
    <source>
        <dbReference type="Proteomes" id="UP000030652"/>
    </source>
</evidence>
<dbReference type="EMBL" id="JRYO01000152">
    <property type="protein sequence ID" value="KHE92074.1"/>
    <property type="molecule type" value="Genomic_DNA"/>
</dbReference>
<dbReference type="AlphaFoldDB" id="A0A0B0EHM7"/>